<dbReference type="FunFam" id="3.40.50.12780:FF:000012">
    <property type="entry name" value="Non-ribosomal peptide synthetase"/>
    <property type="match status" value="1"/>
</dbReference>
<dbReference type="InterPro" id="IPR009081">
    <property type="entry name" value="PP-bd_ACP"/>
</dbReference>
<dbReference type="GO" id="GO:0031177">
    <property type="term" value="F:phosphopantetheine binding"/>
    <property type="evidence" value="ECO:0007669"/>
    <property type="project" value="TreeGrafter"/>
</dbReference>
<dbReference type="RefSeq" id="WP_005370688.1">
    <property type="nucleotide sequence ID" value="NZ_CM001475.1"/>
</dbReference>
<feature type="domain" description="Carrier" evidence="4">
    <location>
        <begin position="1010"/>
        <end position="1084"/>
    </location>
</feature>
<dbReference type="Gene3D" id="1.10.1200.10">
    <property type="entry name" value="ACP-like"/>
    <property type="match status" value="1"/>
</dbReference>
<dbReference type="GO" id="GO:0072330">
    <property type="term" value="P:monocarboxylic acid biosynthetic process"/>
    <property type="evidence" value="ECO:0007669"/>
    <property type="project" value="UniProtKB-ARBA"/>
</dbReference>
<comment type="cofactor">
    <cofactor evidence="1">
        <name>pantetheine 4'-phosphate</name>
        <dbReference type="ChEBI" id="CHEBI:47942"/>
    </cofactor>
</comment>
<dbReference type="InterPro" id="IPR023213">
    <property type="entry name" value="CAT-like_dom_sf"/>
</dbReference>
<keyword evidence="3" id="KW-0597">Phosphoprotein</keyword>
<dbReference type="SUPFAM" id="SSF56801">
    <property type="entry name" value="Acetyl-CoA synthetase-like"/>
    <property type="match status" value="1"/>
</dbReference>
<dbReference type="GO" id="GO:0003824">
    <property type="term" value="F:catalytic activity"/>
    <property type="evidence" value="ECO:0007669"/>
    <property type="project" value="InterPro"/>
</dbReference>
<dbReference type="InterPro" id="IPR010071">
    <property type="entry name" value="AA_adenyl_dom"/>
</dbReference>
<dbReference type="CDD" id="cd17646">
    <property type="entry name" value="A_NRPS_AB3403-like"/>
    <property type="match status" value="1"/>
</dbReference>
<evidence type="ECO:0000259" key="4">
    <source>
        <dbReference type="PROSITE" id="PS50075"/>
    </source>
</evidence>
<name>H8GJ89_METAL</name>
<dbReference type="NCBIfam" id="TIGR01733">
    <property type="entry name" value="AA-adenyl-dom"/>
    <property type="match status" value="1"/>
</dbReference>
<dbReference type="eggNOG" id="COG1020">
    <property type="taxonomic scope" value="Bacteria"/>
</dbReference>
<organism evidence="5 6">
    <name type="scientific">Methylomicrobium album BG8</name>
    <dbReference type="NCBI Taxonomy" id="686340"/>
    <lineage>
        <taxon>Bacteria</taxon>
        <taxon>Pseudomonadati</taxon>
        <taxon>Pseudomonadota</taxon>
        <taxon>Gammaproteobacteria</taxon>
        <taxon>Methylococcales</taxon>
        <taxon>Methylococcaceae</taxon>
        <taxon>Methylomicrobium</taxon>
    </lineage>
</organism>
<dbReference type="FunFam" id="2.30.38.10:FF:000001">
    <property type="entry name" value="Non-ribosomal peptide synthetase PvdI"/>
    <property type="match status" value="1"/>
</dbReference>
<dbReference type="FunFam" id="1.10.1200.10:FF:000016">
    <property type="entry name" value="Non-ribosomal peptide synthase"/>
    <property type="match status" value="1"/>
</dbReference>
<dbReference type="PANTHER" id="PTHR45527">
    <property type="entry name" value="NONRIBOSOMAL PEPTIDE SYNTHETASE"/>
    <property type="match status" value="1"/>
</dbReference>
<sequence>MPNPIDRIAGLSKEKQALLLQRLKQKPASASHAIARRPDFSPCPLSFAQERLWFLAQMEPENPFYNMAGTVLLQGNLNVPVLAQALNAVVSRHEALRTSFKIVDGEVRQVIDAATAVPVGLVDLSALDGTRQPYVVQTLARQEARGVFDLGQTPLLRAVLLKLDDRRHVLLATLHHIVADEWSLRLLIKEIGVCYRDFSNGVPLTMPELPVQYADFAVWQRKRLQGEMYDRQIAYWRQHLASAPAALELPAGRTRPALMSYRGAEHEWMLGQDVSAALTGLSRQAGTTLFALMMAAFNILLSRYTGQSDICVGYPVANRNHREIESLIGFFVNTLVLRTDLSGDPTFAELLAGVNRHLLEAQNNQDLPFERLVEELGTDRALNRTLLFQAMLVYQNEAMEVLDVPGLSVEMADAEIGAAKFDLTLTVKRSKNALRCSFNYSSDLFDAGTIAGMAGHWEQLLESIAGSSDSVAVADLQILTPEENRRILFDWNATETDYPKNRFIHQLFEAQVEKTPDAVALVFQEQVLTYAELNARANQLAHHLLAERVGPDVLVGLCMQRSPEMVIGLLGILKAGAAYLPLDPDYPAARLAFMLADIKPPVVLTHAALLEKHSFETAAVLCLDRDWQQLADGIDANPDIVLRPENLAYCIYTSGSTGQPKGAGVPHRGILNRLQWMQQQYRLAAGDCVLQKTPYSFDVSVWEFFWPLMTGAKLVVAMPGEHKNSQALIDTVRQHQVTTIHFVPSMLQAFVDTPGVETCVSLKHVICSGEALPADLAARFRQKLPAALHNLYGPTEASVDVSYWECLPDDPAAAIPIGRPIANIELYILDRRLNPVPVGVPGELHIGGIGLGRCYLNRPGLTAEKFIPNPYGLAGSRLYKTGDLASYRADGNIDYLGRIDHQVKIRGFRIELGEIEARLLEHPDIKEAVVLAREDQPGDKRLVAYLVVSDGATVQAAELRALLLATLADYMVPASFVTLPALPLSANGKLDRKALPAPDAALVASRVYEEPQGPVETAVAGIWQDLLGVAQVGRHDNFFEMGGHSLMLVGLIEPLRRQGYTVDMRMIFASPTVAGMAEAISNAGNRADADELPNPMPDHFSQPLTHNTIEEFRL</sequence>
<accession>H8GJ89</accession>
<dbReference type="GO" id="GO:0005829">
    <property type="term" value="C:cytosol"/>
    <property type="evidence" value="ECO:0007669"/>
    <property type="project" value="TreeGrafter"/>
</dbReference>
<dbReference type="STRING" id="686340.Metal_1279"/>
<dbReference type="InterPro" id="IPR036736">
    <property type="entry name" value="ACP-like_sf"/>
</dbReference>
<dbReference type="HOGENOM" id="CLU_000022_2_4_6"/>
<dbReference type="CDD" id="cd19531">
    <property type="entry name" value="LCL_NRPS-like"/>
    <property type="match status" value="1"/>
</dbReference>
<dbReference type="PROSITE" id="PS50075">
    <property type="entry name" value="CARRIER"/>
    <property type="match status" value="1"/>
</dbReference>
<dbReference type="FunFam" id="3.30.559.10:FF:000012">
    <property type="entry name" value="Non-ribosomal peptide synthetase"/>
    <property type="match status" value="1"/>
</dbReference>
<dbReference type="FunFam" id="3.40.50.980:FF:000001">
    <property type="entry name" value="Non-ribosomal peptide synthetase"/>
    <property type="match status" value="1"/>
</dbReference>
<evidence type="ECO:0000313" key="5">
    <source>
        <dbReference type="EMBL" id="EIC29079.1"/>
    </source>
</evidence>
<dbReference type="AlphaFoldDB" id="H8GJ89"/>
<dbReference type="PANTHER" id="PTHR45527:SF1">
    <property type="entry name" value="FATTY ACID SYNTHASE"/>
    <property type="match status" value="1"/>
</dbReference>
<dbReference type="FunFam" id="3.30.300.30:FF:000010">
    <property type="entry name" value="Enterobactin synthetase component F"/>
    <property type="match status" value="1"/>
</dbReference>
<dbReference type="Pfam" id="PF00501">
    <property type="entry name" value="AMP-binding"/>
    <property type="match status" value="1"/>
</dbReference>
<keyword evidence="6" id="KW-1185">Reference proteome</keyword>
<dbReference type="Gene3D" id="3.30.300.30">
    <property type="match status" value="1"/>
</dbReference>
<dbReference type="FunFam" id="3.40.50.980:FF:000002">
    <property type="entry name" value="Enterobactin synthetase component F"/>
    <property type="match status" value="1"/>
</dbReference>
<dbReference type="SUPFAM" id="SSF47336">
    <property type="entry name" value="ACP-like"/>
    <property type="match status" value="1"/>
</dbReference>
<dbReference type="Proteomes" id="UP000005090">
    <property type="component" value="Chromosome"/>
</dbReference>
<evidence type="ECO:0000256" key="2">
    <source>
        <dbReference type="ARBA" id="ARBA00022450"/>
    </source>
</evidence>
<dbReference type="GO" id="GO:0044550">
    <property type="term" value="P:secondary metabolite biosynthetic process"/>
    <property type="evidence" value="ECO:0007669"/>
    <property type="project" value="UniProtKB-ARBA"/>
</dbReference>
<dbReference type="InterPro" id="IPR001242">
    <property type="entry name" value="Condensation_dom"/>
</dbReference>
<dbReference type="Gene3D" id="3.30.559.30">
    <property type="entry name" value="Nonribosomal peptide synthetase, condensation domain"/>
    <property type="match status" value="1"/>
</dbReference>
<evidence type="ECO:0000256" key="3">
    <source>
        <dbReference type="ARBA" id="ARBA00022553"/>
    </source>
</evidence>
<reference evidence="5 6" key="1">
    <citation type="journal article" date="2013" name="Genome Announc.">
        <title>Genome Sequence of the Obligate Gammaproteobacterial Methanotroph Methylomicrobium album Strain BG8.</title>
        <authorList>
            <person name="Kits K.D."/>
            <person name="Kalyuzhnaya M.G."/>
            <person name="Klotz M.G."/>
            <person name="Jetten M.S."/>
            <person name="Op den Camp H.J."/>
            <person name="Vuilleumier S."/>
            <person name="Bringel F."/>
            <person name="Dispirito A.A."/>
            <person name="Murrell J.C."/>
            <person name="Bruce D."/>
            <person name="Cheng J.F."/>
            <person name="Copeland A."/>
            <person name="Goodwin L."/>
            <person name="Hauser L."/>
            <person name="Lajus A."/>
            <person name="Land M.L."/>
            <person name="Lapidus A."/>
            <person name="Lucas S."/>
            <person name="Medigue C."/>
            <person name="Pitluck S."/>
            <person name="Woyke T."/>
            <person name="Zeytun A."/>
            <person name="Stein L.Y."/>
        </authorList>
    </citation>
    <scope>NUCLEOTIDE SEQUENCE [LARGE SCALE GENOMIC DNA]</scope>
    <source>
        <strain evidence="5 6">BG8</strain>
    </source>
</reference>
<dbReference type="EMBL" id="CM001475">
    <property type="protein sequence ID" value="EIC29079.1"/>
    <property type="molecule type" value="Genomic_DNA"/>
</dbReference>
<dbReference type="Pfam" id="PF00550">
    <property type="entry name" value="PP-binding"/>
    <property type="match status" value="1"/>
</dbReference>
<proteinExistence type="predicted"/>
<dbReference type="GO" id="GO:0043041">
    <property type="term" value="P:amino acid activation for nonribosomal peptide biosynthetic process"/>
    <property type="evidence" value="ECO:0007669"/>
    <property type="project" value="TreeGrafter"/>
</dbReference>
<dbReference type="InterPro" id="IPR006162">
    <property type="entry name" value="Ppantetheine_attach_site"/>
</dbReference>
<dbReference type="Pfam" id="PF00668">
    <property type="entry name" value="Condensation"/>
    <property type="match status" value="1"/>
</dbReference>
<evidence type="ECO:0000256" key="1">
    <source>
        <dbReference type="ARBA" id="ARBA00001957"/>
    </source>
</evidence>
<gene>
    <name evidence="5" type="ORF">Metal_1279</name>
</gene>
<dbReference type="InterPro" id="IPR000873">
    <property type="entry name" value="AMP-dep_synth/lig_dom"/>
</dbReference>
<dbReference type="InterPro" id="IPR025110">
    <property type="entry name" value="AMP-bd_C"/>
</dbReference>
<keyword evidence="2" id="KW-0596">Phosphopantetheine</keyword>
<dbReference type="InterPro" id="IPR045851">
    <property type="entry name" value="AMP-bd_C_sf"/>
</dbReference>
<dbReference type="Pfam" id="PF13193">
    <property type="entry name" value="AMP-binding_C"/>
    <property type="match status" value="1"/>
</dbReference>
<dbReference type="Gene3D" id="3.30.559.10">
    <property type="entry name" value="Chloramphenicol acetyltransferase-like domain"/>
    <property type="match status" value="1"/>
</dbReference>
<evidence type="ECO:0000313" key="6">
    <source>
        <dbReference type="Proteomes" id="UP000005090"/>
    </source>
</evidence>
<dbReference type="Gene3D" id="2.30.38.10">
    <property type="entry name" value="Luciferase, Domain 3"/>
    <property type="match status" value="1"/>
</dbReference>
<protein>
    <submittedName>
        <fullName evidence="5">Amino acid adenylation enzyme/thioester reductase family protein</fullName>
    </submittedName>
</protein>
<dbReference type="PROSITE" id="PS00012">
    <property type="entry name" value="PHOSPHOPANTETHEINE"/>
    <property type="match status" value="1"/>
</dbReference>
<dbReference type="Gene3D" id="3.40.50.980">
    <property type="match status" value="2"/>
</dbReference>
<dbReference type="SUPFAM" id="SSF52777">
    <property type="entry name" value="CoA-dependent acyltransferases"/>
    <property type="match status" value="2"/>
</dbReference>